<dbReference type="AlphaFoldDB" id="A0A8H7EA55"/>
<dbReference type="EMBL" id="JAACFV010000013">
    <property type="protein sequence ID" value="KAF7512366.1"/>
    <property type="molecule type" value="Genomic_DNA"/>
</dbReference>
<accession>A0A8H7EA55</accession>
<keyword evidence="3" id="KW-1185">Reference proteome</keyword>
<evidence type="ECO:0000313" key="2">
    <source>
        <dbReference type="EMBL" id="KAF7512366.1"/>
    </source>
</evidence>
<evidence type="ECO:0000256" key="1">
    <source>
        <dbReference type="SAM" id="MobiDB-lite"/>
    </source>
</evidence>
<dbReference type="Proteomes" id="UP000606974">
    <property type="component" value="Unassembled WGS sequence"/>
</dbReference>
<gene>
    <name evidence="2" type="ORF">GJ744_001934</name>
</gene>
<reference evidence="2" key="1">
    <citation type="submission" date="2020-02" db="EMBL/GenBank/DDBJ databases">
        <authorList>
            <person name="Palmer J.M."/>
        </authorList>
    </citation>
    <scope>NUCLEOTIDE SEQUENCE</scope>
    <source>
        <strain evidence="2">EPUS1.4</strain>
        <tissue evidence="2">Thallus</tissue>
    </source>
</reference>
<sequence>MTKQKTTEQQKAVDGPAQVKCSYCGRNGHLIDRCRTKYPDQRPKEAEEDGRGRAMAAISAPSQDDEGGYVAAYSVVPWSLGDDDGASCDASVHGTKKKKKKKKKKEDRLEGTVCQAY</sequence>
<proteinExistence type="predicted"/>
<evidence type="ECO:0008006" key="4">
    <source>
        <dbReference type="Google" id="ProtNLM"/>
    </source>
</evidence>
<dbReference type="GO" id="GO:0003676">
    <property type="term" value="F:nucleic acid binding"/>
    <property type="evidence" value="ECO:0007669"/>
    <property type="project" value="InterPro"/>
</dbReference>
<dbReference type="InterPro" id="IPR036875">
    <property type="entry name" value="Znf_CCHC_sf"/>
</dbReference>
<organism evidence="2 3">
    <name type="scientific">Endocarpon pusillum</name>
    <dbReference type="NCBI Taxonomy" id="364733"/>
    <lineage>
        <taxon>Eukaryota</taxon>
        <taxon>Fungi</taxon>
        <taxon>Dikarya</taxon>
        <taxon>Ascomycota</taxon>
        <taxon>Pezizomycotina</taxon>
        <taxon>Eurotiomycetes</taxon>
        <taxon>Chaetothyriomycetidae</taxon>
        <taxon>Verrucariales</taxon>
        <taxon>Verrucariaceae</taxon>
        <taxon>Endocarpon</taxon>
    </lineage>
</organism>
<name>A0A8H7EA55_9EURO</name>
<dbReference type="GO" id="GO:0008270">
    <property type="term" value="F:zinc ion binding"/>
    <property type="evidence" value="ECO:0007669"/>
    <property type="project" value="InterPro"/>
</dbReference>
<feature type="compositionally biased region" description="Basic residues" evidence="1">
    <location>
        <begin position="94"/>
        <end position="105"/>
    </location>
</feature>
<dbReference type="SUPFAM" id="SSF57756">
    <property type="entry name" value="Retrovirus zinc finger-like domains"/>
    <property type="match status" value="1"/>
</dbReference>
<comment type="caution">
    <text evidence="2">The sequence shown here is derived from an EMBL/GenBank/DDBJ whole genome shotgun (WGS) entry which is preliminary data.</text>
</comment>
<evidence type="ECO:0000313" key="3">
    <source>
        <dbReference type="Proteomes" id="UP000606974"/>
    </source>
</evidence>
<feature type="region of interest" description="Disordered" evidence="1">
    <location>
        <begin position="84"/>
        <end position="117"/>
    </location>
</feature>
<protein>
    <recommendedName>
        <fullName evidence="4">CCHC-type domain-containing protein</fullName>
    </recommendedName>
</protein>